<dbReference type="GO" id="GO:0004190">
    <property type="term" value="F:aspartic-type endopeptidase activity"/>
    <property type="evidence" value="ECO:0007669"/>
    <property type="project" value="InterPro"/>
</dbReference>
<feature type="transmembrane region" description="Helical" evidence="2">
    <location>
        <begin position="125"/>
        <end position="158"/>
    </location>
</feature>
<keyword evidence="2" id="KW-0812">Transmembrane</keyword>
<dbReference type="InterPro" id="IPR050882">
    <property type="entry name" value="Prepilin_peptidase/N-MTase"/>
</dbReference>
<protein>
    <submittedName>
        <fullName evidence="4">Prepilin peptidase</fullName>
    </submittedName>
</protein>
<dbReference type="Pfam" id="PF01478">
    <property type="entry name" value="Peptidase_A24"/>
    <property type="match status" value="1"/>
</dbReference>
<comment type="similarity">
    <text evidence="1">Belongs to the peptidase A24 family.</text>
</comment>
<dbReference type="Gene3D" id="1.20.120.1220">
    <property type="match status" value="1"/>
</dbReference>
<keyword evidence="2" id="KW-0472">Membrane</keyword>
<proteinExistence type="inferred from homology"/>
<dbReference type="InterPro" id="IPR000045">
    <property type="entry name" value="Prepilin_IV_endopep_pep"/>
</dbReference>
<feature type="transmembrane region" description="Helical" evidence="2">
    <location>
        <begin position="69"/>
        <end position="87"/>
    </location>
</feature>
<feature type="domain" description="Prepilin type IV endopeptidase peptidase" evidence="3">
    <location>
        <begin position="53"/>
        <end position="151"/>
    </location>
</feature>
<comment type="caution">
    <text evidence="4">The sequence shown here is derived from an EMBL/GenBank/DDBJ whole genome shotgun (WGS) entry which is preliminary data.</text>
</comment>
<keyword evidence="5" id="KW-1185">Reference proteome</keyword>
<dbReference type="EMBL" id="SUPK01000007">
    <property type="protein sequence ID" value="TJY40926.1"/>
    <property type="molecule type" value="Genomic_DNA"/>
</dbReference>
<keyword evidence="2" id="KW-1133">Transmembrane helix</keyword>
<evidence type="ECO:0000313" key="4">
    <source>
        <dbReference type="EMBL" id="TJY40926.1"/>
    </source>
</evidence>
<accession>A0A4U0F872</accession>
<feature type="transmembrane region" description="Helical" evidence="2">
    <location>
        <begin position="93"/>
        <end position="113"/>
    </location>
</feature>
<dbReference type="PANTHER" id="PTHR30487">
    <property type="entry name" value="TYPE 4 PREPILIN-LIKE PROTEINS LEADER PEPTIDE-PROCESSING ENZYME"/>
    <property type="match status" value="1"/>
</dbReference>
<dbReference type="GO" id="GO:0006465">
    <property type="term" value="P:signal peptide processing"/>
    <property type="evidence" value="ECO:0007669"/>
    <property type="project" value="TreeGrafter"/>
</dbReference>
<evidence type="ECO:0000313" key="5">
    <source>
        <dbReference type="Proteomes" id="UP000309673"/>
    </source>
</evidence>
<evidence type="ECO:0000256" key="1">
    <source>
        <dbReference type="ARBA" id="ARBA00005801"/>
    </source>
</evidence>
<organism evidence="4 5">
    <name type="scientific">Cohnella pontilimi</name>
    <dbReference type="NCBI Taxonomy" id="2564100"/>
    <lineage>
        <taxon>Bacteria</taxon>
        <taxon>Bacillati</taxon>
        <taxon>Bacillota</taxon>
        <taxon>Bacilli</taxon>
        <taxon>Bacillales</taxon>
        <taxon>Paenibacillaceae</taxon>
        <taxon>Cohnella</taxon>
    </lineage>
</organism>
<dbReference type="GO" id="GO:0005886">
    <property type="term" value="C:plasma membrane"/>
    <property type="evidence" value="ECO:0007669"/>
    <property type="project" value="TreeGrafter"/>
</dbReference>
<dbReference type="AlphaFoldDB" id="A0A4U0F872"/>
<evidence type="ECO:0000256" key="2">
    <source>
        <dbReference type="SAM" id="Phobius"/>
    </source>
</evidence>
<feature type="transmembrane region" description="Helical" evidence="2">
    <location>
        <begin position="185"/>
        <end position="206"/>
    </location>
</feature>
<dbReference type="Proteomes" id="UP000309673">
    <property type="component" value="Unassembled WGS sequence"/>
</dbReference>
<dbReference type="OrthoDB" id="5508079at2"/>
<gene>
    <name evidence="4" type="ORF">E5161_14515</name>
</gene>
<evidence type="ECO:0000259" key="3">
    <source>
        <dbReference type="Pfam" id="PF01478"/>
    </source>
</evidence>
<sequence>MDLACVRKHHTGGMELGSVWSGRGQLAAIVSSGGQKSGRRDSLMDGMVLGVSSALLLSACWTDLKRLRIPNAITFGFACAGLAFHLLSDGWTGFRFSASGAAAGVLPLLLLYVLRGMGGGDVKWFGAFGAWAGALTALQLLFFSVLWAGGISVVLLLLRVPGIRHWGSQLPWPWGDHPVLAGRKAAFPFMLAVAPAFLSSLIFGGFQPQ</sequence>
<reference evidence="4 5" key="1">
    <citation type="submission" date="2019-04" db="EMBL/GenBank/DDBJ databases">
        <title>Cohnella sp. nov., isolated from soil.</title>
        <authorList>
            <person name="Kim W."/>
        </authorList>
    </citation>
    <scope>NUCLEOTIDE SEQUENCE [LARGE SCALE GENOMIC DNA]</scope>
    <source>
        <strain evidence="4 5">CAU 1483</strain>
    </source>
</reference>
<name>A0A4U0F872_9BACL</name>
<dbReference type="PANTHER" id="PTHR30487:SF0">
    <property type="entry name" value="PREPILIN LEADER PEPTIDASE_N-METHYLTRANSFERASE-RELATED"/>
    <property type="match status" value="1"/>
</dbReference>